<dbReference type="InterPro" id="IPR011032">
    <property type="entry name" value="GroES-like_sf"/>
</dbReference>
<dbReference type="PANTHER" id="PTHR42813">
    <property type="entry name" value="ZINC-TYPE ALCOHOL DEHYDROGENASE-LIKE"/>
    <property type="match status" value="1"/>
</dbReference>
<keyword evidence="9" id="KW-1185">Reference proteome</keyword>
<comment type="cofactor">
    <cofactor evidence="1 5">
        <name>Zn(2+)</name>
        <dbReference type="ChEBI" id="CHEBI:29105"/>
    </cofactor>
</comment>
<evidence type="ECO:0000313" key="9">
    <source>
        <dbReference type="Proteomes" id="UP001225598"/>
    </source>
</evidence>
<evidence type="ECO:0000313" key="8">
    <source>
        <dbReference type="EMBL" id="WIM67701.1"/>
    </source>
</evidence>
<feature type="domain" description="Alcohol dehydrogenase-like N-terminal" evidence="7">
    <location>
        <begin position="7"/>
        <end position="82"/>
    </location>
</feature>
<evidence type="ECO:0000259" key="7">
    <source>
        <dbReference type="Pfam" id="PF08240"/>
    </source>
</evidence>
<keyword evidence="2 5" id="KW-0479">Metal-binding</keyword>
<evidence type="ECO:0000259" key="6">
    <source>
        <dbReference type="Pfam" id="PF00107"/>
    </source>
</evidence>
<protein>
    <submittedName>
        <fullName evidence="8">Zinc-binding dehydrogenase</fullName>
    </submittedName>
</protein>
<dbReference type="Pfam" id="PF00107">
    <property type="entry name" value="ADH_zinc_N"/>
    <property type="match status" value="1"/>
</dbReference>
<dbReference type="InterPro" id="IPR036291">
    <property type="entry name" value="NAD(P)-bd_dom_sf"/>
</dbReference>
<comment type="similarity">
    <text evidence="5">Belongs to the zinc-containing alcohol dehydrogenase family.</text>
</comment>
<evidence type="ECO:0000256" key="1">
    <source>
        <dbReference type="ARBA" id="ARBA00001947"/>
    </source>
</evidence>
<keyword evidence="3 5" id="KW-0862">Zinc</keyword>
<reference evidence="8 9" key="1">
    <citation type="submission" date="2023-05" db="EMBL/GenBank/DDBJ databases">
        <title>Corynebacterium suedekumii sp. nov. and Corynebacterium breve sp. nov. isolated from raw cow's milk.</title>
        <authorList>
            <person name="Baer M.K."/>
            <person name="Mehl L."/>
            <person name="Hellmuth R."/>
            <person name="Marke G."/>
            <person name="Lipski A."/>
        </authorList>
    </citation>
    <scope>NUCLEOTIDE SEQUENCE [LARGE SCALE GENOMIC DNA]</scope>
    <source>
        <strain evidence="8 9">R4</strain>
    </source>
</reference>
<dbReference type="InterPro" id="IPR002328">
    <property type="entry name" value="ADH_Zn_CS"/>
</dbReference>
<dbReference type="RefSeq" id="WP_284824988.1">
    <property type="nucleotide sequence ID" value="NZ_CP126969.1"/>
</dbReference>
<dbReference type="EMBL" id="CP126969">
    <property type="protein sequence ID" value="WIM67701.1"/>
    <property type="molecule type" value="Genomic_DNA"/>
</dbReference>
<evidence type="ECO:0000256" key="2">
    <source>
        <dbReference type="ARBA" id="ARBA00022723"/>
    </source>
</evidence>
<keyword evidence="4" id="KW-0560">Oxidoreductase</keyword>
<sequence>MGPGKDFALGHEFVGVIAEVGEAVENFKVGDRVAAPAALHSGFDHNSRIGQPQASENGGIFGSGDRGLGGAMAEKILVKYADMNLSHIPDEVTDKQALAVGDIRSTGWTAVKEAITGPGQTIVIQGCGPIGLAAVMTAKLSGATTIIASDTIDERIAAAKELGATVVVNSMKENLVDVVMEHTDGYGADATVEAAGVAPTINAWPEILRHGGKVGMVAIPRGEVSLPVAQMVHKNISLWTGLGDLTKMDQLMSFIRKGVIDPTPVFTHDYAFDDIEKAIADVMDRKEGLIKPFIAV</sequence>
<accession>A0ABY8VFG1</accession>
<evidence type="ECO:0000256" key="4">
    <source>
        <dbReference type="ARBA" id="ARBA00023002"/>
    </source>
</evidence>
<dbReference type="SUPFAM" id="SSF51735">
    <property type="entry name" value="NAD(P)-binding Rossmann-fold domains"/>
    <property type="match status" value="1"/>
</dbReference>
<proteinExistence type="inferred from homology"/>
<dbReference type="Proteomes" id="UP001225598">
    <property type="component" value="Chromosome"/>
</dbReference>
<evidence type="ECO:0000256" key="3">
    <source>
        <dbReference type="ARBA" id="ARBA00022833"/>
    </source>
</evidence>
<dbReference type="InterPro" id="IPR013149">
    <property type="entry name" value="ADH-like_C"/>
</dbReference>
<dbReference type="Gene3D" id="3.90.180.10">
    <property type="entry name" value="Medium-chain alcohol dehydrogenases, catalytic domain"/>
    <property type="match status" value="1"/>
</dbReference>
<dbReference type="Pfam" id="PF08240">
    <property type="entry name" value="ADH_N"/>
    <property type="match status" value="1"/>
</dbReference>
<feature type="domain" description="Alcohol dehydrogenase-like C-terminal" evidence="6">
    <location>
        <begin position="129"/>
        <end position="238"/>
    </location>
</feature>
<gene>
    <name evidence="8" type="ORF">QP027_11575</name>
</gene>
<name>A0ABY8VFG1_9CORY</name>
<dbReference type="SUPFAM" id="SSF50129">
    <property type="entry name" value="GroES-like"/>
    <property type="match status" value="1"/>
</dbReference>
<organism evidence="8 9">
    <name type="scientific">Corynebacterium breve</name>
    <dbReference type="NCBI Taxonomy" id="3049799"/>
    <lineage>
        <taxon>Bacteria</taxon>
        <taxon>Bacillati</taxon>
        <taxon>Actinomycetota</taxon>
        <taxon>Actinomycetes</taxon>
        <taxon>Mycobacteriales</taxon>
        <taxon>Corynebacteriaceae</taxon>
        <taxon>Corynebacterium</taxon>
    </lineage>
</organism>
<dbReference type="Gene3D" id="3.40.50.720">
    <property type="entry name" value="NAD(P)-binding Rossmann-like Domain"/>
    <property type="match status" value="1"/>
</dbReference>
<evidence type="ECO:0000256" key="5">
    <source>
        <dbReference type="RuleBase" id="RU361277"/>
    </source>
</evidence>
<dbReference type="PROSITE" id="PS00059">
    <property type="entry name" value="ADH_ZINC"/>
    <property type="match status" value="1"/>
</dbReference>
<dbReference type="InterPro" id="IPR013154">
    <property type="entry name" value="ADH-like_N"/>
</dbReference>